<dbReference type="EMBL" id="JAKGUD010000001">
    <property type="protein sequence ID" value="MCF4141453.1"/>
    <property type="molecule type" value="Genomic_DNA"/>
</dbReference>
<dbReference type="NCBIfam" id="TIGR03936">
    <property type="entry name" value="sam_1_link_chp"/>
    <property type="match status" value="1"/>
</dbReference>
<proteinExistence type="predicted"/>
<dbReference type="Proteomes" id="UP001200430">
    <property type="component" value="Unassembled WGS sequence"/>
</dbReference>
<gene>
    <name evidence="2" type="ORF">L2W38_01300</name>
</gene>
<name>A0ABS9ENR4_9BACT</name>
<evidence type="ECO:0000259" key="1">
    <source>
        <dbReference type="Pfam" id="PF10105"/>
    </source>
</evidence>
<dbReference type="RefSeq" id="WP_236097892.1">
    <property type="nucleotide sequence ID" value="NZ_JAKGUD010000001.1"/>
</dbReference>
<evidence type="ECO:0000313" key="3">
    <source>
        <dbReference type="Proteomes" id="UP001200430"/>
    </source>
</evidence>
<comment type="caution">
    <text evidence="2">The sequence shown here is derived from an EMBL/GenBank/DDBJ whole genome shotgun (WGS) entry which is preliminary data.</text>
</comment>
<accession>A0ABS9ENR4</accession>
<organism evidence="2 3">
    <name type="scientific">Dethiosulfovibrio marinus</name>
    <dbReference type="NCBI Taxonomy" id="133532"/>
    <lineage>
        <taxon>Bacteria</taxon>
        <taxon>Thermotogati</taxon>
        <taxon>Synergistota</taxon>
        <taxon>Synergistia</taxon>
        <taxon>Synergistales</taxon>
        <taxon>Dethiosulfovibrionaceae</taxon>
        <taxon>Dethiosulfovibrio</taxon>
    </lineage>
</organism>
<reference evidence="2 3" key="1">
    <citation type="submission" date="2022-01" db="EMBL/GenBank/DDBJ databases">
        <title>Dethiosulfovibrio faecalis sp. nov., a novel proteolytic, non-sulfur-reducing bacterium isolated from a marine aquaculture solid waste bioreactor.</title>
        <authorList>
            <person name="Grabowski S."/>
            <person name="Apolinario E."/>
            <person name="Schneider N."/>
            <person name="Marshall C.W."/>
            <person name="Sowers K.R."/>
        </authorList>
    </citation>
    <scope>NUCLEOTIDE SEQUENCE [LARGE SCALE GENOMIC DNA]</scope>
    <source>
        <strain evidence="2 3">DSM 12537</strain>
    </source>
</reference>
<dbReference type="Pfam" id="PF10105">
    <property type="entry name" value="DUF2344"/>
    <property type="match status" value="1"/>
</dbReference>
<feature type="domain" description="DUF2344" evidence="1">
    <location>
        <begin position="3"/>
        <end position="137"/>
    </location>
</feature>
<dbReference type="InterPro" id="IPR018768">
    <property type="entry name" value="DUF2344"/>
</dbReference>
<protein>
    <submittedName>
        <fullName evidence="2">TIGR03936 family radical SAM-associated protein</fullName>
    </submittedName>
</protein>
<sequence length="213" mass="23864">MPRIRILFSKRGPFCFIRHVELPQIFSRAAARAGLSIELTEGFSPHPKISLGPALPVGVVACAEPAEIWFDEWRDSYLERFDDALPDGLSAFAAEFIEGKSLNKLCDAGEYIVHFPCSETRETVLSLLREEKHPWEENLLDWEIVDRSIRMVMSSPSQKGPGNIVKKLVEMEIIQGWADIRLARLSVGTWNSESKKVVPLVESASGTLSVREG</sequence>
<evidence type="ECO:0000313" key="2">
    <source>
        <dbReference type="EMBL" id="MCF4141453.1"/>
    </source>
</evidence>
<keyword evidence="3" id="KW-1185">Reference proteome</keyword>